<dbReference type="Proteomes" id="UP000077202">
    <property type="component" value="Unassembled WGS sequence"/>
</dbReference>
<feature type="chain" id="PRO_5007948664" description="Carboxypeptidase" evidence="8">
    <location>
        <begin position="24"/>
        <end position="560"/>
    </location>
</feature>
<keyword evidence="10" id="KW-1185">Reference proteome</keyword>
<evidence type="ECO:0000256" key="8">
    <source>
        <dbReference type="RuleBase" id="RU361156"/>
    </source>
</evidence>
<organism evidence="9 10">
    <name type="scientific">Marchantia polymorpha subsp. ruderalis</name>
    <dbReference type="NCBI Taxonomy" id="1480154"/>
    <lineage>
        <taxon>Eukaryota</taxon>
        <taxon>Viridiplantae</taxon>
        <taxon>Streptophyta</taxon>
        <taxon>Embryophyta</taxon>
        <taxon>Marchantiophyta</taxon>
        <taxon>Marchantiopsida</taxon>
        <taxon>Marchantiidae</taxon>
        <taxon>Marchantiales</taxon>
        <taxon>Marchantiaceae</taxon>
        <taxon>Marchantia</taxon>
    </lineage>
</organism>
<dbReference type="SUPFAM" id="SSF53474">
    <property type="entry name" value="alpha/beta-Hydrolases"/>
    <property type="match status" value="1"/>
</dbReference>
<dbReference type="GO" id="GO:0006508">
    <property type="term" value="P:proteolysis"/>
    <property type="evidence" value="ECO:0007669"/>
    <property type="project" value="UniProtKB-KW"/>
</dbReference>
<evidence type="ECO:0000256" key="5">
    <source>
        <dbReference type="ARBA" id="ARBA00022801"/>
    </source>
</evidence>
<reference evidence="9" key="1">
    <citation type="submission" date="2016-03" db="EMBL/GenBank/DDBJ databases">
        <title>Mechanisms controlling the formation of the plant cell surface in tip-growing cells are functionally conserved among land plants.</title>
        <authorList>
            <person name="Honkanen S."/>
            <person name="Jones V.A."/>
            <person name="Morieri G."/>
            <person name="Champion C."/>
            <person name="Hetherington A.J."/>
            <person name="Kelly S."/>
            <person name="Saint-Marcoux D."/>
            <person name="Proust H."/>
            <person name="Prescott H."/>
            <person name="Dolan L."/>
        </authorList>
    </citation>
    <scope>NUCLEOTIDE SEQUENCE [LARGE SCALE GENOMIC DNA]</scope>
    <source>
        <tissue evidence="9">Whole gametophyte</tissue>
    </source>
</reference>
<name>A0A176VF02_MARPO</name>
<keyword evidence="5 8" id="KW-0378">Hydrolase</keyword>
<keyword evidence="4 8" id="KW-0732">Signal</keyword>
<evidence type="ECO:0000313" key="10">
    <source>
        <dbReference type="Proteomes" id="UP000077202"/>
    </source>
</evidence>
<protein>
    <recommendedName>
        <fullName evidence="8">Carboxypeptidase</fullName>
        <ecNumber evidence="8">3.4.16.-</ecNumber>
    </recommendedName>
</protein>
<dbReference type="EC" id="3.4.16.-" evidence="8"/>
<evidence type="ECO:0000256" key="2">
    <source>
        <dbReference type="ARBA" id="ARBA00022645"/>
    </source>
</evidence>
<dbReference type="PANTHER" id="PTHR11802:SF113">
    <property type="entry name" value="SERINE CARBOXYPEPTIDASE CTSA-4.1"/>
    <property type="match status" value="1"/>
</dbReference>
<evidence type="ECO:0000256" key="1">
    <source>
        <dbReference type="ARBA" id="ARBA00009431"/>
    </source>
</evidence>
<evidence type="ECO:0000313" key="9">
    <source>
        <dbReference type="EMBL" id="OAE19484.1"/>
    </source>
</evidence>
<dbReference type="GO" id="GO:0004185">
    <property type="term" value="F:serine-type carboxypeptidase activity"/>
    <property type="evidence" value="ECO:0007669"/>
    <property type="project" value="UniProtKB-UniRule"/>
</dbReference>
<gene>
    <name evidence="9" type="ORF">AXG93_1040s1480</name>
</gene>
<dbReference type="PRINTS" id="PR00724">
    <property type="entry name" value="CRBOXYPTASEC"/>
</dbReference>
<dbReference type="PANTHER" id="PTHR11802">
    <property type="entry name" value="SERINE PROTEASE FAMILY S10 SERINE CARBOXYPEPTIDASE"/>
    <property type="match status" value="1"/>
</dbReference>
<evidence type="ECO:0000256" key="6">
    <source>
        <dbReference type="ARBA" id="ARBA00023157"/>
    </source>
</evidence>
<comment type="similarity">
    <text evidence="1 8">Belongs to the peptidase S10 family.</text>
</comment>
<dbReference type="GO" id="GO:0005773">
    <property type="term" value="C:vacuole"/>
    <property type="evidence" value="ECO:0007669"/>
    <property type="project" value="TreeGrafter"/>
</dbReference>
<dbReference type="Pfam" id="PF00450">
    <property type="entry name" value="Peptidase_S10"/>
    <property type="match status" value="1"/>
</dbReference>
<dbReference type="EMBL" id="LVLJ01003850">
    <property type="protein sequence ID" value="OAE19484.1"/>
    <property type="molecule type" value="Genomic_DNA"/>
</dbReference>
<evidence type="ECO:0000256" key="3">
    <source>
        <dbReference type="ARBA" id="ARBA00022670"/>
    </source>
</evidence>
<sequence>MAPRRAEILQALLICGIVGSSFCCGNSAAWKPKYLDSRPGSNRRYPLGQAERMIKALNLIPGVSEGGVNLEDNGKRIVEKELKLNVKGESGIAPEEIGQYAGYFKLPRTHASKMFYFFFESRGDKANDPVVLWMTGGPGCASELALFYENGPFKIANNLSLVWNDYGWDKISNIIFVDQPIGTGFSYSPDIRDLRHDEDGVSEDMYDFFQAFYEEHPQFKKNDFFVTGESYAGHYVPAVAARIHSGNKAGNGIHINMKGFAIGNGLTQPDLQYEAYADYALDNGLISNEDYKRLNKIYPACATSIKMCGSKGTFTCIAAYLVCNSLFNSILSIAGNINYYDIRKECVGELCYDFSNLEAYLNQESVRDALGVGDRKFVSCSPLVYEAMIVDWMRNLEVGIPSLLEDGVKLLVYAGEYDLICNWLGNSRWVTAMDWSGQIEYAKAGWKPFNVDGVEAGSVTGYGPLNFMKVHNAGHMVPMDQPKNSLEMIYRWTRGKPLANDGQVVQTTEGGADEVIIPKVKEDVDGLVVDDAQKSTKELREITLEVNLSKKEKGGAFLDQ</sequence>
<dbReference type="InterPro" id="IPR018202">
    <property type="entry name" value="Ser_caboxypep_ser_AS"/>
</dbReference>
<comment type="caution">
    <text evidence="9">The sequence shown here is derived from an EMBL/GenBank/DDBJ whole genome shotgun (WGS) entry which is preliminary data.</text>
</comment>
<accession>A0A176VF02</accession>
<dbReference type="FunFam" id="3.40.50.1820:FF:000060">
    <property type="entry name" value="Carboxypeptidase"/>
    <property type="match status" value="1"/>
</dbReference>
<proteinExistence type="inferred from homology"/>
<keyword evidence="2 8" id="KW-0121">Carboxypeptidase</keyword>
<keyword evidence="3 8" id="KW-0645">Protease</keyword>
<keyword evidence="7" id="KW-0325">Glycoprotein</keyword>
<dbReference type="AlphaFoldDB" id="A0A176VF02"/>
<dbReference type="InterPro" id="IPR029058">
    <property type="entry name" value="AB_hydrolase_fold"/>
</dbReference>
<evidence type="ECO:0000256" key="7">
    <source>
        <dbReference type="ARBA" id="ARBA00023180"/>
    </source>
</evidence>
<evidence type="ECO:0000256" key="4">
    <source>
        <dbReference type="ARBA" id="ARBA00022729"/>
    </source>
</evidence>
<dbReference type="InterPro" id="IPR001563">
    <property type="entry name" value="Peptidase_S10"/>
</dbReference>
<dbReference type="Gene3D" id="3.40.50.1820">
    <property type="entry name" value="alpha/beta hydrolase"/>
    <property type="match status" value="1"/>
</dbReference>
<dbReference type="PROSITE" id="PS00131">
    <property type="entry name" value="CARBOXYPEPT_SER_SER"/>
    <property type="match status" value="1"/>
</dbReference>
<feature type="signal peptide" evidence="8">
    <location>
        <begin position="1"/>
        <end position="23"/>
    </location>
</feature>
<keyword evidence="6" id="KW-1015">Disulfide bond</keyword>